<evidence type="ECO:0000313" key="5">
    <source>
        <dbReference type="EMBL" id="KAK1405096.1"/>
    </source>
</evidence>
<dbReference type="AlphaFoldDB" id="A0AAD8JK24"/>
<dbReference type="PANTHER" id="PTHR33388:SF1">
    <property type="entry name" value="PROTEIN SPEAR2"/>
    <property type="match status" value="1"/>
</dbReference>
<keyword evidence="1" id="KW-0678">Repressor</keyword>
<gene>
    <name evidence="5" type="ORF">POM88_004701</name>
</gene>
<dbReference type="GO" id="GO:0003700">
    <property type="term" value="F:DNA-binding transcription factor activity"/>
    <property type="evidence" value="ECO:0007669"/>
    <property type="project" value="InterPro"/>
</dbReference>
<dbReference type="InterPro" id="IPR040356">
    <property type="entry name" value="SPEAR"/>
</dbReference>
<reference evidence="5" key="2">
    <citation type="submission" date="2023-05" db="EMBL/GenBank/DDBJ databases">
        <authorList>
            <person name="Schelkunov M.I."/>
        </authorList>
    </citation>
    <scope>NUCLEOTIDE SEQUENCE</scope>
    <source>
        <strain evidence="5">Hsosn_3</strain>
        <tissue evidence="5">Leaf</tissue>
    </source>
</reference>
<evidence type="ECO:0000256" key="4">
    <source>
        <dbReference type="SAM" id="MobiDB-lite"/>
    </source>
</evidence>
<organism evidence="5 6">
    <name type="scientific">Heracleum sosnowskyi</name>
    <dbReference type="NCBI Taxonomy" id="360622"/>
    <lineage>
        <taxon>Eukaryota</taxon>
        <taxon>Viridiplantae</taxon>
        <taxon>Streptophyta</taxon>
        <taxon>Embryophyta</taxon>
        <taxon>Tracheophyta</taxon>
        <taxon>Spermatophyta</taxon>
        <taxon>Magnoliopsida</taxon>
        <taxon>eudicotyledons</taxon>
        <taxon>Gunneridae</taxon>
        <taxon>Pentapetalae</taxon>
        <taxon>asterids</taxon>
        <taxon>campanulids</taxon>
        <taxon>Apiales</taxon>
        <taxon>Apiaceae</taxon>
        <taxon>Apioideae</taxon>
        <taxon>apioid superclade</taxon>
        <taxon>Tordylieae</taxon>
        <taxon>Tordyliinae</taxon>
        <taxon>Heracleum</taxon>
    </lineage>
</organism>
<dbReference type="Proteomes" id="UP001237642">
    <property type="component" value="Unassembled WGS sequence"/>
</dbReference>
<keyword evidence="2" id="KW-0805">Transcription regulation</keyword>
<keyword evidence="3" id="KW-0804">Transcription</keyword>
<comment type="caution">
    <text evidence="5">The sequence shown here is derived from an EMBL/GenBank/DDBJ whole genome shotgun (WGS) entry which is preliminary data.</text>
</comment>
<evidence type="ECO:0000256" key="1">
    <source>
        <dbReference type="ARBA" id="ARBA00022491"/>
    </source>
</evidence>
<feature type="compositionally biased region" description="Gly residues" evidence="4">
    <location>
        <begin position="17"/>
        <end position="26"/>
    </location>
</feature>
<sequence length="400" mass="43409">MAQEEQAQKYSNSSSGGANGGGGGGSSTARSCKKLKQKKIPQRGLGVAQLERIRLEEQQKKDGLLSQTYAVLPSANSIVYMGNSCLDVPDVSLNNLQLPNSIHGQPGLFLKSDSKHLDSGSVLLSNNAAASNWGKLWNSEYSRNGESPKFEYPSLAIHSNGNLPYETKTPVWSFPGIVLRSEQFQHPCPSPMANVPSGNLKSSVSNVQIEPPSNQIYSTPLWQEEERMAGMKRPYQFIIEDAPGPSNIKHPPASASLIPRKDKAAPCSNDGISTIEPPANALFLREFPLSSNGKPELKNKKVVKEFGGSNGDFLTLAPPREELPSSYLGHHCQEVPDFDALPYQFQDTANEPVKWPEVGRSIRQPFYNFLPAASAVNGLPDGTANGNGKQTDVVDLNLKL</sequence>
<feature type="region of interest" description="Disordered" evidence="4">
    <location>
        <begin position="1"/>
        <end position="44"/>
    </location>
</feature>
<feature type="compositionally biased region" description="Basic residues" evidence="4">
    <location>
        <begin position="31"/>
        <end position="41"/>
    </location>
</feature>
<reference evidence="5" key="1">
    <citation type="submission" date="2023-02" db="EMBL/GenBank/DDBJ databases">
        <title>Genome of toxic invasive species Heracleum sosnowskyi carries increased number of genes despite the absence of recent whole-genome duplications.</title>
        <authorList>
            <person name="Schelkunov M."/>
            <person name="Shtratnikova V."/>
            <person name="Makarenko M."/>
            <person name="Klepikova A."/>
            <person name="Omelchenko D."/>
            <person name="Novikova G."/>
            <person name="Obukhova E."/>
            <person name="Bogdanov V."/>
            <person name="Penin A."/>
            <person name="Logacheva M."/>
        </authorList>
    </citation>
    <scope>NUCLEOTIDE SEQUENCE</scope>
    <source>
        <strain evidence="5">Hsosn_3</strain>
        <tissue evidence="5">Leaf</tissue>
    </source>
</reference>
<protein>
    <submittedName>
        <fullName evidence="5">SPOROCYTELESS-like EAR-containing protein 2</fullName>
    </submittedName>
</protein>
<accession>A0AAD8JK24</accession>
<dbReference type="PANTHER" id="PTHR33388">
    <property type="entry name" value="OS01G0212500 PROTEIN"/>
    <property type="match status" value="1"/>
</dbReference>
<name>A0AAD8JK24_9APIA</name>
<dbReference type="EMBL" id="JAUIZM010000001">
    <property type="protein sequence ID" value="KAK1405096.1"/>
    <property type="molecule type" value="Genomic_DNA"/>
</dbReference>
<evidence type="ECO:0000256" key="2">
    <source>
        <dbReference type="ARBA" id="ARBA00023015"/>
    </source>
</evidence>
<evidence type="ECO:0000256" key="3">
    <source>
        <dbReference type="ARBA" id="ARBA00023163"/>
    </source>
</evidence>
<keyword evidence="6" id="KW-1185">Reference proteome</keyword>
<proteinExistence type="predicted"/>
<evidence type="ECO:0000313" key="6">
    <source>
        <dbReference type="Proteomes" id="UP001237642"/>
    </source>
</evidence>